<keyword evidence="1" id="KW-0028">Amino-acid biosynthesis</keyword>
<proteinExistence type="predicted"/>
<comment type="caution">
    <text evidence="5">The sequence shown here is derived from an EMBL/GenBank/DDBJ whole genome shotgun (WGS) entry which is preliminary data.</text>
</comment>
<accession>A0A922L5X2</accession>
<sequence>MSRKPIQQVAMNRPIAVLLDIEGTISDIKFVSHILLPFTKNNVRKYFEEMFDRPECQEMIERLRETRQYYPDYPNIYPLSSGKNSVVKSVSDYSLAHIVHRNRISEIKQLQILLWIWGYENGLLRGHVYDEVTTVLHNWKHSQQIKIFVFSSAMVSAQQLLLCCTNHGNCLPLIDDFFDSSIGDKCNPQSYWNIAQAIGESPSKILFITDNNNEAKAALNANYNVCLMRRTDKGFAKTPTSTKSTLRKPTIQYNDGGIPIINSLEDIKFS</sequence>
<evidence type="ECO:0000313" key="6">
    <source>
        <dbReference type="Proteomes" id="UP000790347"/>
    </source>
</evidence>
<dbReference type="OrthoDB" id="272500at2759"/>
<dbReference type="EMBL" id="SDOV01000001">
    <property type="protein sequence ID" value="KAH7646221.1"/>
    <property type="molecule type" value="Genomic_DNA"/>
</dbReference>
<organism evidence="5 6">
    <name type="scientific">Dermatophagoides farinae</name>
    <name type="common">American house dust mite</name>
    <dbReference type="NCBI Taxonomy" id="6954"/>
    <lineage>
        <taxon>Eukaryota</taxon>
        <taxon>Metazoa</taxon>
        <taxon>Ecdysozoa</taxon>
        <taxon>Arthropoda</taxon>
        <taxon>Chelicerata</taxon>
        <taxon>Arachnida</taxon>
        <taxon>Acari</taxon>
        <taxon>Acariformes</taxon>
        <taxon>Sarcoptiformes</taxon>
        <taxon>Astigmata</taxon>
        <taxon>Psoroptidia</taxon>
        <taxon>Analgoidea</taxon>
        <taxon>Pyroglyphidae</taxon>
        <taxon>Dermatophagoidinae</taxon>
        <taxon>Dermatophagoides</taxon>
    </lineage>
</organism>
<dbReference type="SUPFAM" id="SSF56784">
    <property type="entry name" value="HAD-like"/>
    <property type="match status" value="1"/>
</dbReference>
<reference evidence="5" key="4">
    <citation type="journal article" date="2022" name="Res Sq">
        <title>Comparative Genomics Reveals Insights into the Divergent Evolution of Astigmatic Mites and Household Pest Adaptations.</title>
        <authorList>
            <person name="Xiong Q."/>
            <person name="Wan A.T.-Y."/>
            <person name="Liu X.-Y."/>
            <person name="Fung C.S.-H."/>
            <person name="Xiao X."/>
            <person name="Malainual N."/>
            <person name="Hou J."/>
            <person name="Wang L."/>
            <person name="Wang M."/>
            <person name="Yang K."/>
            <person name="Cui Y."/>
            <person name="Leung E."/>
            <person name="Nong W."/>
            <person name="Shin S.-K."/>
            <person name="Au S."/>
            <person name="Jeong K.Y."/>
            <person name="Chew F.T."/>
            <person name="Hui J."/>
            <person name="Leung T.F."/>
            <person name="Tungtrongchitr A."/>
            <person name="Zhong N."/>
            <person name="Liu Z."/>
            <person name="Tsui S."/>
        </authorList>
    </citation>
    <scope>NUCLEOTIDE SEQUENCE</scope>
    <source>
        <strain evidence="5">Derf</strain>
        <tissue evidence="5">Whole organism</tissue>
    </source>
</reference>
<evidence type="ECO:0000313" key="5">
    <source>
        <dbReference type="EMBL" id="KAH9516629.1"/>
    </source>
</evidence>
<dbReference type="AlphaFoldDB" id="A0A922L5X2"/>
<dbReference type="GO" id="GO:0019509">
    <property type="term" value="P:L-methionine salvage from methylthioadenosine"/>
    <property type="evidence" value="ECO:0007669"/>
    <property type="project" value="InterPro"/>
</dbReference>
<dbReference type="PANTHER" id="PTHR20371:SF1">
    <property type="entry name" value="ENOLASE-PHOSPHATASE E1"/>
    <property type="match status" value="1"/>
</dbReference>
<dbReference type="GO" id="GO:0043874">
    <property type="term" value="F:acireductone synthase activity"/>
    <property type="evidence" value="ECO:0007669"/>
    <property type="project" value="InterPro"/>
</dbReference>
<dbReference type="EMBL" id="ASGP02000003">
    <property type="protein sequence ID" value="KAH9516629.1"/>
    <property type="molecule type" value="Genomic_DNA"/>
</dbReference>
<dbReference type="Pfam" id="PF00702">
    <property type="entry name" value="Hydrolase"/>
    <property type="match status" value="1"/>
</dbReference>
<reference evidence="4" key="2">
    <citation type="submission" date="2020-06" db="EMBL/GenBank/DDBJ databases">
        <authorList>
            <person name="Ji K."/>
            <person name="Li J."/>
        </authorList>
    </citation>
    <scope>NUCLEOTIDE SEQUENCE</scope>
    <source>
        <strain evidence="4">JKM2019</strain>
        <tissue evidence="4">Whole body</tissue>
    </source>
</reference>
<keyword evidence="6" id="KW-1185">Reference proteome</keyword>
<protein>
    <submittedName>
        <fullName evidence="4 5">Enolase-phosphatase E1</fullName>
    </submittedName>
</protein>
<evidence type="ECO:0000256" key="2">
    <source>
        <dbReference type="ARBA" id="ARBA00022801"/>
    </source>
</evidence>
<dbReference type="InterPro" id="IPR023943">
    <property type="entry name" value="Enolase-ppase_E1"/>
</dbReference>
<dbReference type="SFLD" id="SFLDG01133">
    <property type="entry name" value="C1.5.4:_Enolase-phosphatase_Li"/>
    <property type="match status" value="1"/>
</dbReference>
<dbReference type="SFLD" id="SFLDS00003">
    <property type="entry name" value="Haloacid_Dehalogenase"/>
    <property type="match status" value="1"/>
</dbReference>
<dbReference type="Proteomes" id="UP000828236">
    <property type="component" value="Unassembled WGS sequence"/>
</dbReference>
<dbReference type="Gene3D" id="3.40.50.1000">
    <property type="entry name" value="HAD superfamily/HAD-like"/>
    <property type="match status" value="1"/>
</dbReference>
<keyword evidence="3" id="KW-0486">Methionine biosynthesis</keyword>
<dbReference type="PANTHER" id="PTHR20371">
    <property type="entry name" value="ENOLASE-PHOSPHATASE E1"/>
    <property type="match status" value="1"/>
</dbReference>
<reference evidence="4" key="3">
    <citation type="journal article" date="2021" name="World Allergy Organ. J.">
        <title>Chromosome-level assembly of Dermatophagoides farinae genome and transcriptome reveals two novel allergens Der f 37 and Der f 39.</title>
        <authorList>
            <person name="Chen J."/>
            <person name="Cai Z."/>
            <person name="Fan D."/>
            <person name="Hu J."/>
            <person name="Hou Y."/>
            <person name="He Y."/>
            <person name="Zhang Z."/>
            <person name="Zhao Z."/>
            <person name="Gao P."/>
            <person name="Hu W."/>
            <person name="Sun J."/>
            <person name="Li J."/>
            <person name="Ji K."/>
        </authorList>
    </citation>
    <scope>NUCLEOTIDE SEQUENCE</scope>
    <source>
        <strain evidence="4">JKM2019</strain>
    </source>
</reference>
<dbReference type="SFLD" id="SFLDG01129">
    <property type="entry name" value="C1.5:_HAD__Beta-PGM__Phosphata"/>
    <property type="match status" value="1"/>
</dbReference>
<evidence type="ECO:0000256" key="3">
    <source>
        <dbReference type="ARBA" id="ARBA00023167"/>
    </source>
</evidence>
<dbReference type="NCBIfam" id="TIGR01691">
    <property type="entry name" value="enolase-ppase"/>
    <property type="match status" value="1"/>
</dbReference>
<dbReference type="Gene3D" id="1.10.720.60">
    <property type="match status" value="1"/>
</dbReference>
<keyword evidence="2" id="KW-0378">Hydrolase</keyword>
<dbReference type="Proteomes" id="UP000790347">
    <property type="component" value="Unassembled WGS sequence"/>
</dbReference>
<dbReference type="InterPro" id="IPR036412">
    <property type="entry name" value="HAD-like_sf"/>
</dbReference>
<gene>
    <name evidence="5" type="primary">ENOPH1_3</name>
    <name evidence="5" type="ORF">DERF_007359</name>
    <name evidence="4" type="ORF">HUG17_1759</name>
</gene>
<dbReference type="GO" id="GO:0000287">
    <property type="term" value="F:magnesium ion binding"/>
    <property type="evidence" value="ECO:0007669"/>
    <property type="project" value="InterPro"/>
</dbReference>
<dbReference type="InterPro" id="IPR023214">
    <property type="entry name" value="HAD_sf"/>
</dbReference>
<name>A0A922L5X2_DERFA</name>
<evidence type="ECO:0000313" key="4">
    <source>
        <dbReference type="EMBL" id="KAH7646221.1"/>
    </source>
</evidence>
<reference evidence="5" key="1">
    <citation type="submission" date="2013-05" db="EMBL/GenBank/DDBJ databases">
        <authorList>
            <person name="Yim A.K.Y."/>
            <person name="Chan T.F."/>
            <person name="Ji K.M."/>
            <person name="Liu X.Y."/>
            <person name="Zhou J.W."/>
            <person name="Li R.Q."/>
            <person name="Yang K.Y."/>
            <person name="Li J."/>
            <person name="Li M."/>
            <person name="Law P.T.W."/>
            <person name="Wu Y.L."/>
            <person name="Cai Z.L."/>
            <person name="Qin H."/>
            <person name="Bao Y."/>
            <person name="Leung R.K.K."/>
            <person name="Ng P.K.S."/>
            <person name="Zou J."/>
            <person name="Zhong X.J."/>
            <person name="Ran P.X."/>
            <person name="Zhong N.S."/>
            <person name="Liu Z.G."/>
            <person name="Tsui S.K.W."/>
        </authorList>
    </citation>
    <scope>NUCLEOTIDE SEQUENCE</scope>
    <source>
        <strain evidence="5">Derf</strain>
        <tissue evidence="5">Whole organism</tissue>
    </source>
</reference>
<evidence type="ECO:0000256" key="1">
    <source>
        <dbReference type="ARBA" id="ARBA00022605"/>
    </source>
</evidence>